<accession>A0A183FAS2</accession>
<keyword evidence="2" id="KW-1185">Reference proteome</keyword>
<evidence type="ECO:0000313" key="3">
    <source>
        <dbReference type="WBParaSite" id="HPBE_0000326401-mRNA-1"/>
    </source>
</evidence>
<dbReference type="AlphaFoldDB" id="A0A183FAS2"/>
<dbReference type="Proteomes" id="UP000050761">
    <property type="component" value="Unassembled WGS sequence"/>
</dbReference>
<accession>A0A3P7UDS5</accession>
<proteinExistence type="predicted"/>
<gene>
    <name evidence="1" type="ORF">HPBE_LOCUS3265</name>
</gene>
<evidence type="ECO:0000313" key="1">
    <source>
        <dbReference type="EMBL" id="VDO32891.1"/>
    </source>
</evidence>
<organism evidence="2 3">
    <name type="scientific">Heligmosomoides polygyrus</name>
    <name type="common">Parasitic roundworm</name>
    <dbReference type="NCBI Taxonomy" id="6339"/>
    <lineage>
        <taxon>Eukaryota</taxon>
        <taxon>Metazoa</taxon>
        <taxon>Ecdysozoa</taxon>
        <taxon>Nematoda</taxon>
        <taxon>Chromadorea</taxon>
        <taxon>Rhabditida</taxon>
        <taxon>Rhabditina</taxon>
        <taxon>Rhabditomorpha</taxon>
        <taxon>Strongyloidea</taxon>
        <taxon>Heligmosomidae</taxon>
        <taxon>Heligmosomoides</taxon>
    </lineage>
</organism>
<evidence type="ECO:0000313" key="2">
    <source>
        <dbReference type="Proteomes" id="UP000050761"/>
    </source>
</evidence>
<reference evidence="3" key="2">
    <citation type="submission" date="2019-09" db="UniProtKB">
        <authorList>
            <consortium name="WormBaseParasite"/>
        </authorList>
    </citation>
    <scope>IDENTIFICATION</scope>
</reference>
<dbReference type="EMBL" id="UZAH01007538">
    <property type="protein sequence ID" value="VDO32891.1"/>
    <property type="molecule type" value="Genomic_DNA"/>
</dbReference>
<reference evidence="1 2" key="1">
    <citation type="submission" date="2018-11" db="EMBL/GenBank/DDBJ databases">
        <authorList>
            <consortium name="Pathogen Informatics"/>
        </authorList>
    </citation>
    <scope>NUCLEOTIDE SEQUENCE [LARGE SCALE GENOMIC DNA]</scope>
</reference>
<sequence length="93" mass="10935">MYNVHKQKIQLQSNVPTYTIEVGQHSLRLANARCYEHDVISKPKMISCWPLTFTSCRPILVRAWRFQAEELRRYGIPLPNPSLHVDDDVVVEW</sequence>
<name>A0A183FAS2_HELPZ</name>
<dbReference type="WBParaSite" id="HPBE_0000326401-mRNA-1">
    <property type="protein sequence ID" value="HPBE_0000326401-mRNA-1"/>
    <property type="gene ID" value="HPBE_0000326401"/>
</dbReference>
<protein>
    <submittedName>
        <fullName evidence="3">Neur_chan_LBD domain-containing protein</fullName>
    </submittedName>
</protein>